<evidence type="ECO:0000256" key="3">
    <source>
        <dbReference type="ARBA" id="ARBA00022729"/>
    </source>
</evidence>
<sequence>MKFRKRVATCAVLLAAALALTGCGGGDSTSAQGSGPVEIRYWLWQDNPTDTTWNELATEFNASQQKVKVTVEVIPLDQYQDKLITAAANKAGPDAARSKDWWLGQFAPKGMVADLTADVDGWAGKADVTPALWATGQLPGDKKIYMLPHQYTTLYLYYRKDYFKEAGLAAPKSQQDVLDAAAKLTNGKRFGLDVRGGAGGQDQWAAWMLAGGGDFVDAGGAVSINNDAAKKANAFYVRLATDKLTPPGSVTAAFAQVKTNFTTGTTAMMIHHPGSLADVRSALGDKVGVVPLPTVDGAPGATLGSMSGNIVLSSSAKKAAAFQWISWLDTAGPMKKISTSSGGQLPVLASVAAQAPYTEDEALKVAVKAAETAKTWPALPGTAQLAAKDWQTIEQQAFLGQLSSDAAVDQIAGILDKK</sequence>
<dbReference type="RefSeq" id="WP_353650152.1">
    <property type="nucleotide sequence ID" value="NZ_CP159218.1"/>
</dbReference>
<reference evidence="5" key="1">
    <citation type="submission" date="2024-05" db="EMBL/GenBank/DDBJ databases">
        <authorList>
            <person name="Cai S.Y."/>
            <person name="Jin L.M."/>
            <person name="Li H.R."/>
        </authorList>
    </citation>
    <scope>NUCLEOTIDE SEQUENCE</scope>
    <source>
        <strain evidence="5">A5-74</strain>
    </source>
</reference>
<dbReference type="GO" id="GO:0055052">
    <property type="term" value="C:ATP-binding cassette (ABC) transporter complex, substrate-binding subunit-containing"/>
    <property type="evidence" value="ECO:0007669"/>
    <property type="project" value="TreeGrafter"/>
</dbReference>
<dbReference type="AlphaFoldDB" id="A0AAU8DUK3"/>
<evidence type="ECO:0000256" key="1">
    <source>
        <dbReference type="ARBA" id="ARBA00008520"/>
    </source>
</evidence>
<gene>
    <name evidence="5" type="ORF">ABLG96_04145</name>
</gene>
<dbReference type="PANTHER" id="PTHR30061">
    <property type="entry name" value="MALTOSE-BINDING PERIPLASMIC PROTEIN"/>
    <property type="match status" value="1"/>
</dbReference>
<proteinExistence type="inferred from homology"/>
<dbReference type="InterPro" id="IPR006059">
    <property type="entry name" value="SBP"/>
</dbReference>
<accession>A0AAU8DUK3</accession>
<dbReference type="Pfam" id="PF01547">
    <property type="entry name" value="SBP_bac_1"/>
    <property type="match status" value="1"/>
</dbReference>
<evidence type="ECO:0000256" key="2">
    <source>
        <dbReference type="ARBA" id="ARBA00022448"/>
    </source>
</evidence>
<feature type="signal peptide" evidence="4">
    <location>
        <begin position="1"/>
        <end position="21"/>
    </location>
</feature>
<protein>
    <submittedName>
        <fullName evidence="5">Sugar ABC transporter substrate-binding protein</fullName>
    </submittedName>
</protein>
<keyword evidence="3 4" id="KW-0732">Signal</keyword>
<organism evidence="5">
    <name type="scientific">Nakamurella sp. A5-74</name>
    <dbReference type="NCBI Taxonomy" id="3158264"/>
    <lineage>
        <taxon>Bacteria</taxon>
        <taxon>Bacillati</taxon>
        <taxon>Actinomycetota</taxon>
        <taxon>Actinomycetes</taxon>
        <taxon>Nakamurellales</taxon>
        <taxon>Nakamurellaceae</taxon>
        <taxon>Nakamurella</taxon>
    </lineage>
</organism>
<dbReference type="GO" id="GO:0015768">
    <property type="term" value="P:maltose transport"/>
    <property type="evidence" value="ECO:0007669"/>
    <property type="project" value="TreeGrafter"/>
</dbReference>
<dbReference type="CDD" id="cd13585">
    <property type="entry name" value="PBP2_TMBP_like"/>
    <property type="match status" value="1"/>
</dbReference>
<dbReference type="PANTHER" id="PTHR30061:SF50">
    <property type="entry name" value="MALTOSE_MALTODEXTRIN-BINDING PERIPLASMIC PROTEIN"/>
    <property type="match status" value="1"/>
</dbReference>
<dbReference type="GO" id="GO:1901982">
    <property type="term" value="F:maltose binding"/>
    <property type="evidence" value="ECO:0007669"/>
    <property type="project" value="TreeGrafter"/>
</dbReference>
<dbReference type="GO" id="GO:0042956">
    <property type="term" value="P:maltodextrin transmembrane transport"/>
    <property type="evidence" value="ECO:0007669"/>
    <property type="project" value="TreeGrafter"/>
</dbReference>
<evidence type="ECO:0000313" key="5">
    <source>
        <dbReference type="EMBL" id="XCG64539.1"/>
    </source>
</evidence>
<dbReference type="EMBL" id="CP159218">
    <property type="protein sequence ID" value="XCG64539.1"/>
    <property type="molecule type" value="Genomic_DNA"/>
</dbReference>
<evidence type="ECO:0000256" key="4">
    <source>
        <dbReference type="SAM" id="SignalP"/>
    </source>
</evidence>
<dbReference type="PROSITE" id="PS51257">
    <property type="entry name" value="PROKAR_LIPOPROTEIN"/>
    <property type="match status" value="1"/>
</dbReference>
<dbReference type="Gene3D" id="3.40.190.10">
    <property type="entry name" value="Periplasmic binding protein-like II"/>
    <property type="match status" value="1"/>
</dbReference>
<name>A0AAU8DUK3_9ACTN</name>
<keyword evidence="2" id="KW-0813">Transport</keyword>
<dbReference type="SUPFAM" id="SSF53850">
    <property type="entry name" value="Periplasmic binding protein-like II"/>
    <property type="match status" value="1"/>
</dbReference>
<feature type="chain" id="PRO_5043862911" evidence="4">
    <location>
        <begin position="22"/>
        <end position="418"/>
    </location>
</feature>
<comment type="similarity">
    <text evidence="1">Belongs to the bacterial solute-binding protein 1 family.</text>
</comment>